<dbReference type="PANTHER" id="PTHR23416:SF23">
    <property type="entry name" value="ACETYLTRANSFERASE C18B11.09C-RELATED"/>
    <property type="match status" value="1"/>
</dbReference>
<dbReference type="InterPro" id="IPR018357">
    <property type="entry name" value="Hexapep_transf_CS"/>
</dbReference>
<dbReference type="EMBL" id="CAJVCH010319822">
    <property type="protein sequence ID" value="CAG7786545.1"/>
    <property type="molecule type" value="Genomic_DNA"/>
</dbReference>
<evidence type="ECO:0008006" key="5">
    <source>
        <dbReference type="Google" id="ProtNLM"/>
    </source>
</evidence>
<evidence type="ECO:0000313" key="4">
    <source>
        <dbReference type="Proteomes" id="UP000708208"/>
    </source>
</evidence>
<accession>A0A8J2KH52</accession>
<organism evidence="3 4">
    <name type="scientific">Allacma fusca</name>
    <dbReference type="NCBI Taxonomy" id="39272"/>
    <lineage>
        <taxon>Eukaryota</taxon>
        <taxon>Metazoa</taxon>
        <taxon>Ecdysozoa</taxon>
        <taxon>Arthropoda</taxon>
        <taxon>Hexapoda</taxon>
        <taxon>Collembola</taxon>
        <taxon>Symphypleona</taxon>
        <taxon>Sminthuridae</taxon>
        <taxon>Allacma</taxon>
    </lineage>
</organism>
<feature type="non-terminal residue" evidence="3">
    <location>
        <position position="1"/>
    </location>
</feature>
<reference evidence="3" key="1">
    <citation type="submission" date="2021-06" db="EMBL/GenBank/DDBJ databases">
        <authorList>
            <person name="Hodson N. C."/>
            <person name="Mongue J. A."/>
            <person name="Jaron S. K."/>
        </authorList>
    </citation>
    <scope>NUCLEOTIDE SEQUENCE</scope>
</reference>
<dbReference type="Proteomes" id="UP000708208">
    <property type="component" value="Unassembled WGS sequence"/>
</dbReference>
<dbReference type="InterPro" id="IPR051159">
    <property type="entry name" value="Hexapeptide_acetyltransf"/>
</dbReference>
<dbReference type="PROSITE" id="PS00101">
    <property type="entry name" value="HEXAPEP_TRANSFERASES"/>
    <property type="match status" value="1"/>
</dbReference>
<gene>
    <name evidence="3" type="ORF">AFUS01_LOCUS25109</name>
</gene>
<dbReference type="GO" id="GO:0008374">
    <property type="term" value="F:O-acyltransferase activity"/>
    <property type="evidence" value="ECO:0007669"/>
    <property type="project" value="TreeGrafter"/>
</dbReference>
<dbReference type="OrthoDB" id="10030506at2759"/>
<dbReference type="Pfam" id="PF00132">
    <property type="entry name" value="Hexapep"/>
    <property type="match status" value="1"/>
</dbReference>
<dbReference type="CDD" id="cd03357">
    <property type="entry name" value="LbH_MAT_GAT"/>
    <property type="match status" value="1"/>
</dbReference>
<evidence type="ECO:0000256" key="2">
    <source>
        <dbReference type="ARBA" id="ARBA00022679"/>
    </source>
</evidence>
<sequence length="155" mass="16598">ILKEMFSPESTDKIYIEPNFRCDYGVNITFGENAYMNFDCCILDPAPVTIGKNFLAAPGVHIYAATHPLDCIERRVFEVAKAITIGDDVWIGGMAVICPGVKIGNGVVVGAGSVVTKDVPDYVVVAGNPAKIIKHLEKPSEDASNAAPTLMPFAQ</sequence>
<dbReference type="GO" id="GO:0005829">
    <property type="term" value="C:cytosol"/>
    <property type="evidence" value="ECO:0007669"/>
    <property type="project" value="TreeGrafter"/>
</dbReference>
<evidence type="ECO:0000313" key="3">
    <source>
        <dbReference type="EMBL" id="CAG7786545.1"/>
    </source>
</evidence>
<proteinExistence type="inferred from homology"/>
<dbReference type="PANTHER" id="PTHR23416">
    <property type="entry name" value="SIALIC ACID SYNTHASE-RELATED"/>
    <property type="match status" value="1"/>
</dbReference>
<protein>
    <recommendedName>
        <fullName evidence="5">Maltose O-acetyltransferase</fullName>
    </recommendedName>
</protein>
<name>A0A8J2KH52_9HEXA</name>
<dbReference type="AlphaFoldDB" id="A0A8J2KH52"/>
<comment type="caution">
    <text evidence="3">The sequence shown here is derived from an EMBL/GenBank/DDBJ whole genome shotgun (WGS) entry which is preliminary data.</text>
</comment>
<evidence type="ECO:0000256" key="1">
    <source>
        <dbReference type="ARBA" id="ARBA00007274"/>
    </source>
</evidence>
<keyword evidence="2" id="KW-0808">Transferase</keyword>
<keyword evidence="4" id="KW-1185">Reference proteome</keyword>
<comment type="similarity">
    <text evidence="1">Belongs to the transferase hexapeptide repeat family.</text>
</comment>
<dbReference type="InterPro" id="IPR001451">
    <property type="entry name" value="Hexapep"/>
</dbReference>